<evidence type="ECO:0000256" key="1">
    <source>
        <dbReference type="SAM" id="MobiDB-lite"/>
    </source>
</evidence>
<keyword evidence="3" id="KW-1185">Reference proteome</keyword>
<name>A0A2N3Y5H5_SACSN</name>
<evidence type="ECO:0000313" key="3">
    <source>
        <dbReference type="Proteomes" id="UP000233786"/>
    </source>
</evidence>
<feature type="compositionally biased region" description="Basic and acidic residues" evidence="1">
    <location>
        <begin position="11"/>
        <end position="32"/>
    </location>
</feature>
<gene>
    <name evidence="2" type="ORF">A8926_6234</name>
</gene>
<evidence type="ECO:0008006" key="4">
    <source>
        <dbReference type="Google" id="ProtNLM"/>
    </source>
</evidence>
<accession>A0A2N3Y5H5</accession>
<protein>
    <recommendedName>
        <fullName evidence="4">DUF3073 family protein</fullName>
    </recommendedName>
</protein>
<organism evidence="2 3">
    <name type="scientific">Saccharopolyspora spinosa</name>
    <dbReference type="NCBI Taxonomy" id="60894"/>
    <lineage>
        <taxon>Bacteria</taxon>
        <taxon>Bacillati</taxon>
        <taxon>Actinomycetota</taxon>
        <taxon>Actinomycetes</taxon>
        <taxon>Pseudonocardiales</taxon>
        <taxon>Pseudonocardiaceae</taxon>
        <taxon>Saccharopolyspora</taxon>
    </lineage>
</organism>
<feature type="region of interest" description="Disordered" evidence="1">
    <location>
        <begin position="1"/>
        <end position="40"/>
    </location>
</feature>
<proteinExistence type="predicted"/>
<dbReference type="AlphaFoldDB" id="A0A2N3Y5H5"/>
<comment type="caution">
    <text evidence="2">The sequence shown here is derived from an EMBL/GenBank/DDBJ whole genome shotgun (WGS) entry which is preliminary data.</text>
</comment>
<evidence type="ECO:0000313" key="2">
    <source>
        <dbReference type="EMBL" id="PKW18168.1"/>
    </source>
</evidence>
<reference evidence="2" key="1">
    <citation type="submission" date="2017-12" db="EMBL/GenBank/DDBJ databases">
        <title>Sequencing the genomes of 1000 Actinobacteria strains.</title>
        <authorList>
            <person name="Klenk H.-P."/>
        </authorList>
    </citation>
    <scope>NUCLEOTIDE SEQUENCE [LARGE SCALE GENOMIC DNA]</scope>
    <source>
        <strain evidence="2">DSM 44228</strain>
    </source>
</reference>
<dbReference type="EMBL" id="PJNB01000001">
    <property type="protein sequence ID" value="PKW18168.1"/>
    <property type="molecule type" value="Genomic_DNA"/>
</dbReference>
<sequence>MRGRRQPLSGKPKDEFERDIDHWSQGDDKVEDLVNTDNDD</sequence>
<dbReference type="Proteomes" id="UP000233786">
    <property type="component" value="Unassembled WGS sequence"/>
</dbReference>